<dbReference type="Gene3D" id="2.130.10.10">
    <property type="entry name" value="YVTN repeat-like/Quinoprotein amine dehydrogenase"/>
    <property type="match status" value="1"/>
</dbReference>
<dbReference type="FunFam" id="2.130.10.10:FF:000434">
    <property type="entry name" value="Aladin isoform A"/>
    <property type="match status" value="1"/>
</dbReference>
<dbReference type="PRINTS" id="PR00364">
    <property type="entry name" value="DISEASERSIST"/>
</dbReference>
<evidence type="ECO:0000256" key="7">
    <source>
        <dbReference type="SAM" id="SignalP"/>
    </source>
</evidence>
<dbReference type="GO" id="GO:0005524">
    <property type="term" value="F:ATP binding"/>
    <property type="evidence" value="ECO:0007669"/>
    <property type="project" value="UniProtKB-KW"/>
</dbReference>
<evidence type="ECO:0000256" key="2">
    <source>
        <dbReference type="ARBA" id="ARBA00022614"/>
    </source>
</evidence>
<dbReference type="SUPFAM" id="SSF50978">
    <property type="entry name" value="WD40 repeat-like"/>
    <property type="match status" value="1"/>
</dbReference>
<keyword evidence="3" id="KW-0547">Nucleotide-binding</keyword>
<evidence type="ECO:0000256" key="1">
    <source>
        <dbReference type="ARBA" id="ARBA00008894"/>
    </source>
</evidence>
<sequence>MAAVLPLLGGVLNMVFNVGACLAPPIKRQVDYMRCYCKNIKDLHNQVDKLEGMEEEVQYLVRAAQNNLEIIRPDVQRWLEKVESIKKVVNKLWEDTTKVPEGCCINGRCPNLKLRYILSRRAKKMSKNAIQLQEEGKFDRVSYPALDTIRFPDPLEVDTASLQHEDKFISRKSVETESDNKFETRKFIEEQIMSALLNSDAKIISLCGMGGVGKTTMVERIGKTLKQKKLFDEIVMVVVTQEPDCRKIQNQIAQMLGLRLEEGSPWTRAERLRSRILRTHRILVILDDVWGWLDLQKLGIPPTCKILLTSRARDICAQMGAEVILPLEVLSGEEAWILFSHEAGISNDTSNLVPIAKEVANECRGLPIALISVARALKYKSRPLWDDALIQLRRSMPTNIPGFLKDVYQPLELSYSHLEGLTIFNGIKNLREGRNRTHALIDILKDRFLLVDGNRKGYVKVHDVVRDFAILIASKNEHRFLVNFDKIIEDWPWTDPLRDSYKNCTHMSLFSGYTYFPVCLSFSNLVFLLWESEDEEMREPKCPFEEFKTLNVLHVHKLHILASPSSIQQLTNLRTLHLRDCNLENVSFIGELVNLEILGFQGSDFKILPAALGKLTNLRLLDLTDCQNLQVIEQGVFAGMVQLEELNLTNSYAAWEVYEGNKKNSADLTELELLLNLKSLSISIVNTKVVSRNMHFTKKLTDYDISIGEFPTNYHSSTSYIPCTSQCSLQKSMALSLPTKTKLGEWISALVKSTEDLRLYGDGSDNIVHELNSGRFQYLKKLAIQECHTVDHLAVTADASRPSSGIFPTLETLHLREILNMKEICHGPLPAKSFGELQYLHLQAITGLRHLCLGPTPNLSLSNLKSIYIYECRNLVSLFSTCVAESLVQLEELDVGDCQMMIKVFFHEERQDNVTNSNLEFPKLNKLVLRCLHTVTSFCIKIDRISFPQLMVLKMEDLPRFKGFCPAKSSHISPVGRNTDLQILFNKKVASPRIKMVKLRMLDKMSKVFSHHGFFHELEFLEVDACQGLSSLFSSSVARDLVKLKELRIRNCRRLTGLIEKENKAQTNTYSIVTFCSSKTPGIIFHQLEYLEVDACDCLEALFSPLVAQGLVKLKELQIRNCKGLVEVIEKEDEQVQMNNDPTPFPQLKYLELLNLPNLRSFWHTNYDIKIPSLRDVSIDANSPSVVQLAKIAKHARQRNAWKTRKLFLKELASSEETATLVEEENQRKASQTSSASCEDSRFASCQGTVFSPIPFESDNLLGMVAEQEGGSQRKGSLGILSAATQALFSGSLKPLFQPADVKLLQDVDLHSVSWHHHKNILAFISGPHHVTICDYDDSVKTVGDTVIFDNSGGICIWAASSPGNVPSVRSGVTSNTLSRGSGARWTLVDFLQSFDSEQISALSWSPDGRYPKMIFRLGMNTIFTYLASASFESSSFTIWDVSQGLGTPIRRGLGGISLLKWSPSGDYFFAAKFDGTFYLWETNTWTSEPWSSKNGFVTGATWDPDGRMILLSFSESSTLGSIHFASKPPSLDAHLIPVELPEIKSLTDSRVIEKIAWDASGERLAVSYRDGDELYKGLIAIFDVKRSPLISTSLIGFIRGPGVNPKPIAFSFHDKFKQGPLLSVARGKSSPAQQVSTIQVPKLMILTSNYADLGITDSDLGSNFRFCGDFFYKKQLHRYEEDIKNASRLVISFQLRVGIRIGLFKFRSNPNGGGVSKCSLLEGPFNGVVRLCNNFIALQPKSDLGCKVQVPSVLNNRGLVIVKASSDGDGTVPESPTPSSDSNEASVPVESLPLESKLQLKLEQKMRMKIAKKIRLRRKRLVRKRHLRKKGRWPPSKLKKNKNV</sequence>
<dbReference type="Pfam" id="PF23247">
    <property type="entry name" value="LRR_RPS2"/>
    <property type="match status" value="3"/>
</dbReference>
<dbReference type="InterPro" id="IPR027417">
    <property type="entry name" value="P-loop_NTPase"/>
</dbReference>
<dbReference type="SMART" id="SM00382">
    <property type="entry name" value="AAA"/>
    <property type="match status" value="1"/>
</dbReference>
<dbReference type="Gene3D" id="3.80.10.10">
    <property type="entry name" value="Ribonuclease Inhibitor"/>
    <property type="match status" value="2"/>
</dbReference>
<evidence type="ECO:0000259" key="8">
    <source>
        <dbReference type="SMART" id="SM00382"/>
    </source>
</evidence>
<dbReference type="FunFam" id="3.40.50.300:FF:001091">
    <property type="entry name" value="Probable disease resistance protein At1g61300"/>
    <property type="match status" value="1"/>
</dbReference>
<feature type="domain" description="AAA+ ATPase" evidence="8">
    <location>
        <begin position="200"/>
        <end position="331"/>
    </location>
</feature>
<dbReference type="SUPFAM" id="SSF52540">
    <property type="entry name" value="P-loop containing nucleoside triphosphate hydrolases"/>
    <property type="match status" value="1"/>
</dbReference>
<dbReference type="InterPro" id="IPR015943">
    <property type="entry name" value="WD40/YVTN_repeat-like_dom_sf"/>
</dbReference>
<evidence type="ECO:0000256" key="4">
    <source>
        <dbReference type="ARBA" id="ARBA00022821"/>
    </source>
</evidence>
<feature type="chain" id="PRO_5043598614" evidence="7">
    <location>
        <begin position="24"/>
        <end position="1845"/>
    </location>
</feature>
<evidence type="ECO:0000256" key="6">
    <source>
        <dbReference type="SAM" id="MobiDB-lite"/>
    </source>
</evidence>
<keyword evidence="7" id="KW-0732">Signal</keyword>
<gene>
    <name evidence="9" type="ORF">Scaly_2061700</name>
</gene>
<keyword evidence="2" id="KW-0433">Leucine-rich repeat</keyword>
<evidence type="ECO:0000256" key="5">
    <source>
        <dbReference type="ARBA" id="ARBA00022840"/>
    </source>
</evidence>
<proteinExistence type="inferred from homology"/>
<dbReference type="InterPro" id="IPR050905">
    <property type="entry name" value="Plant_NBS-LRR"/>
</dbReference>
<reference evidence="9" key="2">
    <citation type="journal article" date="2024" name="Plant">
        <title>Genomic evolution and insights into agronomic trait innovations of Sesamum species.</title>
        <authorList>
            <person name="Miao H."/>
            <person name="Wang L."/>
            <person name="Qu L."/>
            <person name="Liu H."/>
            <person name="Sun Y."/>
            <person name="Le M."/>
            <person name="Wang Q."/>
            <person name="Wei S."/>
            <person name="Zheng Y."/>
            <person name="Lin W."/>
            <person name="Duan Y."/>
            <person name="Cao H."/>
            <person name="Xiong S."/>
            <person name="Wang X."/>
            <person name="Wei L."/>
            <person name="Li C."/>
            <person name="Ma Q."/>
            <person name="Ju M."/>
            <person name="Zhao R."/>
            <person name="Li G."/>
            <person name="Mu C."/>
            <person name="Tian Q."/>
            <person name="Mei H."/>
            <person name="Zhang T."/>
            <person name="Gao T."/>
            <person name="Zhang H."/>
        </authorList>
    </citation>
    <scope>NUCLEOTIDE SEQUENCE</scope>
    <source>
        <strain evidence="9">KEN8</strain>
    </source>
</reference>
<organism evidence="9">
    <name type="scientific">Sesamum calycinum</name>
    <dbReference type="NCBI Taxonomy" id="2727403"/>
    <lineage>
        <taxon>Eukaryota</taxon>
        <taxon>Viridiplantae</taxon>
        <taxon>Streptophyta</taxon>
        <taxon>Embryophyta</taxon>
        <taxon>Tracheophyta</taxon>
        <taxon>Spermatophyta</taxon>
        <taxon>Magnoliopsida</taxon>
        <taxon>eudicotyledons</taxon>
        <taxon>Gunneridae</taxon>
        <taxon>Pentapetalae</taxon>
        <taxon>asterids</taxon>
        <taxon>lamiids</taxon>
        <taxon>Lamiales</taxon>
        <taxon>Pedaliaceae</taxon>
        <taxon>Sesamum</taxon>
    </lineage>
</organism>
<accession>A0AAW2N5R8</accession>
<keyword evidence="5" id="KW-0067">ATP-binding</keyword>
<dbReference type="Gene3D" id="1.10.8.430">
    <property type="entry name" value="Helical domain of apoptotic protease-activating factors"/>
    <property type="match status" value="1"/>
</dbReference>
<dbReference type="InterPro" id="IPR002182">
    <property type="entry name" value="NB-ARC"/>
</dbReference>
<dbReference type="GO" id="GO:0043531">
    <property type="term" value="F:ADP binding"/>
    <property type="evidence" value="ECO:0007669"/>
    <property type="project" value="InterPro"/>
</dbReference>
<comment type="similarity">
    <text evidence="1">Belongs to the disease resistance NB-LRR family.</text>
</comment>
<dbReference type="InterPro" id="IPR032675">
    <property type="entry name" value="LRR_dom_sf"/>
</dbReference>
<dbReference type="EMBL" id="JACGWM010000012">
    <property type="protein sequence ID" value="KAL0337866.1"/>
    <property type="molecule type" value="Genomic_DNA"/>
</dbReference>
<dbReference type="Gene3D" id="3.40.50.300">
    <property type="entry name" value="P-loop containing nucleotide triphosphate hydrolases"/>
    <property type="match status" value="1"/>
</dbReference>
<dbReference type="InterPro" id="IPR003593">
    <property type="entry name" value="AAA+_ATPase"/>
</dbReference>
<dbReference type="InterPro" id="IPR036322">
    <property type="entry name" value="WD40_repeat_dom_sf"/>
</dbReference>
<comment type="caution">
    <text evidence="9">The sequence shown here is derived from an EMBL/GenBank/DDBJ whole genome shotgun (WGS) entry which is preliminary data.</text>
</comment>
<dbReference type="InterPro" id="IPR042197">
    <property type="entry name" value="Apaf_helical"/>
</dbReference>
<protein>
    <submittedName>
        <fullName evidence="9">Aladin</fullName>
    </submittedName>
</protein>
<dbReference type="SUPFAM" id="SSF52058">
    <property type="entry name" value="L domain-like"/>
    <property type="match status" value="1"/>
</dbReference>
<evidence type="ECO:0000256" key="3">
    <source>
        <dbReference type="ARBA" id="ARBA00022741"/>
    </source>
</evidence>
<dbReference type="GO" id="GO:0006952">
    <property type="term" value="P:defense response"/>
    <property type="evidence" value="ECO:0007669"/>
    <property type="project" value="UniProtKB-KW"/>
</dbReference>
<feature type="region of interest" description="Disordered" evidence="6">
    <location>
        <begin position="1822"/>
        <end position="1845"/>
    </location>
</feature>
<dbReference type="CDD" id="cd23709">
    <property type="entry name" value="Psrp5_CTD"/>
    <property type="match status" value="1"/>
</dbReference>
<evidence type="ECO:0000313" key="9">
    <source>
        <dbReference type="EMBL" id="KAL0337866.1"/>
    </source>
</evidence>
<reference evidence="9" key="1">
    <citation type="submission" date="2020-06" db="EMBL/GenBank/DDBJ databases">
        <authorList>
            <person name="Li T."/>
            <person name="Hu X."/>
            <person name="Zhang T."/>
            <person name="Song X."/>
            <person name="Zhang H."/>
            <person name="Dai N."/>
            <person name="Sheng W."/>
            <person name="Hou X."/>
            <person name="Wei L."/>
        </authorList>
    </citation>
    <scope>NUCLEOTIDE SEQUENCE</scope>
    <source>
        <strain evidence="9">KEN8</strain>
        <tissue evidence="9">Leaf</tissue>
    </source>
</reference>
<feature type="signal peptide" evidence="7">
    <location>
        <begin position="1"/>
        <end position="23"/>
    </location>
</feature>
<dbReference type="PANTHER" id="PTHR33463">
    <property type="entry name" value="NB-ARC DOMAIN-CONTAINING PROTEIN-RELATED"/>
    <property type="match status" value="1"/>
</dbReference>
<feature type="region of interest" description="Disordered" evidence="6">
    <location>
        <begin position="1766"/>
        <end position="1790"/>
    </location>
</feature>
<keyword evidence="4" id="KW-0611">Plant defense</keyword>
<dbReference type="InterPro" id="IPR057135">
    <property type="entry name" value="At4g27190-like_LRR"/>
</dbReference>
<dbReference type="Pfam" id="PF00931">
    <property type="entry name" value="NB-ARC"/>
    <property type="match status" value="1"/>
</dbReference>
<name>A0AAW2N5R8_9LAMI</name>
<dbReference type="PANTHER" id="PTHR33463:SF198">
    <property type="entry name" value="RPP4C3"/>
    <property type="match status" value="1"/>
</dbReference>